<name>A0A9Q0J9D7_9ROSI</name>
<proteinExistence type="predicted"/>
<keyword evidence="2" id="KW-1185">Reference proteome</keyword>
<comment type="caution">
    <text evidence="1">The sequence shown here is derived from an EMBL/GenBank/DDBJ whole genome shotgun (WGS) entry which is preliminary data.</text>
</comment>
<evidence type="ECO:0000313" key="2">
    <source>
        <dbReference type="Proteomes" id="UP001141552"/>
    </source>
</evidence>
<reference evidence="1" key="2">
    <citation type="journal article" date="2023" name="Plants (Basel)">
        <title>Annotation of the Turnera subulata (Passifloraceae) Draft Genome Reveals the S-Locus Evolved after the Divergence of Turneroideae from Passifloroideae in a Stepwise Manner.</title>
        <authorList>
            <person name="Henning P.M."/>
            <person name="Roalson E.H."/>
            <person name="Mir W."/>
            <person name="McCubbin A.G."/>
            <person name="Shore J.S."/>
        </authorList>
    </citation>
    <scope>NUCLEOTIDE SEQUENCE</scope>
    <source>
        <strain evidence="1">F60SS</strain>
    </source>
</reference>
<gene>
    <name evidence="1" type="ORF">Tsubulata_007238</name>
</gene>
<dbReference type="AlphaFoldDB" id="A0A9Q0J9D7"/>
<protein>
    <submittedName>
        <fullName evidence="1">Uncharacterized protein</fullName>
    </submittedName>
</protein>
<evidence type="ECO:0000313" key="1">
    <source>
        <dbReference type="EMBL" id="KAJ4832922.1"/>
    </source>
</evidence>
<sequence length="62" mass="6819">MGVSTFGEVRSRFQLCRNLEQMLSSQQHLHEPRLAFMAIGNGDSRCAHNGIGLEASPQTVCT</sequence>
<dbReference type="EMBL" id="JAKUCV010005043">
    <property type="protein sequence ID" value="KAJ4832922.1"/>
    <property type="molecule type" value="Genomic_DNA"/>
</dbReference>
<organism evidence="1 2">
    <name type="scientific">Turnera subulata</name>
    <dbReference type="NCBI Taxonomy" id="218843"/>
    <lineage>
        <taxon>Eukaryota</taxon>
        <taxon>Viridiplantae</taxon>
        <taxon>Streptophyta</taxon>
        <taxon>Embryophyta</taxon>
        <taxon>Tracheophyta</taxon>
        <taxon>Spermatophyta</taxon>
        <taxon>Magnoliopsida</taxon>
        <taxon>eudicotyledons</taxon>
        <taxon>Gunneridae</taxon>
        <taxon>Pentapetalae</taxon>
        <taxon>rosids</taxon>
        <taxon>fabids</taxon>
        <taxon>Malpighiales</taxon>
        <taxon>Passifloraceae</taxon>
        <taxon>Turnera</taxon>
    </lineage>
</organism>
<reference evidence="1" key="1">
    <citation type="submission" date="2022-02" db="EMBL/GenBank/DDBJ databases">
        <authorList>
            <person name="Henning P.M."/>
            <person name="McCubbin A.G."/>
            <person name="Shore J.S."/>
        </authorList>
    </citation>
    <scope>NUCLEOTIDE SEQUENCE</scope>
    <source>
        <strain evidence="1">F60SS</strain>
        <tissue evidence="1">Leaves</tissue>
    </source>
</reference>
<dbReference type="Proteomes" id="UP001141552">
    <property type="component" value="Unassembled WGS sequence"/>
</dbReference>
<accession>A0A9Q0J9D7</accession>